<dbReference type="WBParaSite" id="Pan_g20800.t1">
    <property type="protein sequence ID" value="Pan_g20800.t1"/>
    <property type="gene ID" value="Pan_g20800"/>
</dbReference>
<feature type="region of interest" description="Disordered" evidence="1">
    <location>
        <begin position="1"/>
        <end position="102"/>
    </location>
</feature>
<keyword evidence="2" id="KW-1185">Reference proteome</keyword>
<evidence type="ECO:0000313" key="3">
    <source>
        <dbReference type="WBParaSite" id="Pan_g20800.t1"/>
    </source>
</evidence>
<evidence type="ECO:0000256" key="1">
    <source>
        <dbReference type="SAM" id="MobiDB-lite"/>
    </source>
</evidence>
<accession>A0A7E4ZW30</accession>
<evidence type="ECO:0000313" key="2">
    <source>
        <dbReference type="Proteomes" id="UP000492821"/>
    </source>
</evidence>
<feature type="compositionally biased region" description="Low complexity" evidence="1">
    <location>
        <begin position="53"/>
        <end position="91"/>
    </location>
</feature>
<name>A0A7E4ZW30_PANRE</name>
<reference evidence="3" key="2">
    <citation type="submission" date="2020-10" db="UniProtKB">
        <authorList>
            <consortium name="WormBaseParasite"/>
        </authorList>
    </citation>
    <scope>IDENTIFICATION</scope>
</reference>
<sequence>MSAEKPTTPPRSPASSDDESEPYSDSSETSVRTLTTTKTEKSASAESSGTRVSLSGLSIASSKSAESTASGVSSCSKSSKSTSARMSSTESEGSDSAGPITVDDDYRAHLTNVNNGSGLGLHYGEQLSDDILNTFVDKVQSAAPEYLEGCLAVQAVQLIPEEMPKLIPGKHRILQIILDSHRKHFILAEWLPTDKHRGVGIYDSLAKKWDDFEAILNNSCKSQFKRLFGHLYPEDNNIRLRFEAFQEGQDDNWSCGLRTAALFAVKVFYRKPFRVGDVSFNLRVFHDVLQSVVETKHQITEADLRIDDWFKLLPPRKLHYVIFTFNRANGDINAVKQNFQPEWDSSFVDGDAEPAPIIANAETVLSSAVEKMTLKDTEEEIPVAAVEAKTSSDSDCHSERSDEEEEEE</sequence>
<proteinExistence type="predicted"/>
<organism evidence="2 3">
    <name type="scientific">Panagrellus redivivus</name>
    <name type="common">Microworm</name>
    <dbReference type="NCBI Taxonomy" id="6233"/>
    <lineage>
        <taxon>Eukaryota</taxon>
        <taxon>Metazoa</taxon>
        <taxon>Ecdysozoa</taxon>
        <taxon>Nematoda</taxon>
        <taxon>Chromadorea</taxon>
        <taxon>Rhabditida</taxon>
        <taxon>Tylenchina</taxon>
        <taxon>Panagrolaimomorpha</taxon>
        <taxon>Panagrolaimoidea</taxon>
        <taxon>Panagrolaimidae</taxon>
        <taxon>Panagrellus</taxon>
    </lineage>
</organism>
<dbReference type="Proteomes" id="UP000492821">
    <property type="component" value="Unassembled WGS sequence"/>
</dbReference>
<dbReference type="AlphaFoldDB" id="A0A7E4ZW30"/>
<reference evidence="2" key="1">
    <citation type="journal article" date="2013" name="Genetics">
        <title>The draft genome and transcriptome of Panagrellus redivivus are shaped by the harsh demands of a free-living lifestyle.</title>
        <authorList>
            <person name="Srinivasan J."/>
            <person name="Dillman A.R."/>
            <person name="Macchietto M.G."/>
            <person name="Heikkinen L."/>
            <person name="Lakso M."/>
            <person name="Fracchia K.M."/>
            <person name="Antoshechkin I."/>
            <person name="Mortazavi A."/>
            <person name="Wong G."/>
            <person name="Sternberg P.W."/>
        </authorList>
    </citation>
    <scope>NUCLEOTIDE SEQUENCE [LARGE SCALE GENOMIC DNA]</scope>
    <source>
        <strain evidence="2">MT8872</strain>
    </source>
</reference>
<feature type="region of interest" description="Disordered" evidence="1">
    <location>
        <begin position="384"/>
        <end position="408"/>
    </location>
</feature>
<feature type="compositionally biased region" description="Basic and acidic residues" evidence="1">
    <location>
        <begin position="390"/>
        <end position="400"/>
    </location>
</feature>
<protein>
    <submittedName>
        <fullName evidence="3">ULP_PROTEASE domain-containing protein</fullName>
    </submittedName>
</protein>